<evidence type="ECO:0000259" key="4">
    <source>
        <dbReference type="Pfam" id="PF17676"/>
    </source>
</evidence>
<keyword evidence="6" id="KW-1185">Reference proteome</keyword>
<dbReference type="Gene3D" id="3.50.30.60">
    <property type="entry name" value="LD-carboxypeptidase A C-terminal domain-like"/>
    <property type="match status" value="1"/>
</dbReference>
<feature type="domain" description="LD-carboxypeptidase N-terminal" evidence="3">
    <location>
        <begin position="18"/>
        <end position="143"/>
    </location>
</feature>
<feature type="domain" description="LD-carboxypeptidase C-terminal" evidence="4">
    <location>
        <begin position="222"/>
        <end position="354"/>
    </location>
</feature>
<dbReference type="PIRSF" id="PIRSF028757">
    <property type="entry name" value="LD-carboxypeptidase"/>
    <property type="match status" value="1"/>
</dbReference>
<dbReference type="SUPFAM" id="SSF141986">
    <property type="entry name" value="LD-carboxypeptidase A C-terminal domain-like"/>
    <property type="match status" value="1"/>
</dbReference>
<dbReference type="GO" id="GO:0016787">
    <property type="term" value="F:hydrolase activity"/>
    <property type="evidence" value="ECO:0007669"/>
    <property type="project" value="UniProtKB-KW"/>
</dbReference>
<dbReference type="STRING" id="252740.A0A423VIP0"/>
<dbReference type="Gene3D" id="3.40.50.10740">
    <property type="entry name" value="Class I glutamine amidotransferase-like"/>
    <property type="match status" value="1"/>
</dbReference>
<dbReference type="InterPro" id="IPR029062">
    <property type="entry name" value="Class_I_gatase-like"/>
</dbReference>
<evidence type="ECO:0000256" key="1">
    <source>
        <dbReference type="ARBA" id="ARBA00010233"/>
    </source>
</evidence>
<evidence type="ECO:0000313" key="5">
    <source>
        <dbReference type="EMBL" id="ROV90868.1"/>
    </source>
</evidence>
<proteinExistence type="inferred from homology"/>
<gene>
    <name evidence="5" type="ORF">VSDG_07994</name>
</gene>
<dbReference type="InterPro" id="IPR040921">
    <property type="entry name" value="Peptidase_S66C"/>
</dbReference>
<reference evidence="5 6" key="1">
    <citation type="submission" date="2015-09" db="EMBL/GenBank/DDBJ databases">
        <title>Host preference determinants of Valsa canker pathogens revealed by comparative genomics.</title>
        <authorList>
            <person name="Yin Z."/>
            <person name="Huang L."/>
        </authorList>
    </citation>
    <scope>NUCLEOTIDE SEQUENCE [LARGE SCALE GENOMIC DNA]</scope>
    <source>
        <strain evidence="5 6">YSFL</strain>
    </source>
</reference>
<evidence type="ECO:0000313" key="6">
    <source>
        <dbReference type="Proteomes" id="UP000284375"/>
    </source>
</evidence>
<dbReference type="PANTHER" id="PTHR30237:SF4">
    <property type="entry name" value="LD-CARBOXYPEPTIDASE C-TERMINAL DOMAIN-CONTAINING PROTEIN"/>
    <property type="match status" value="1"/>
</dbReference>
<dbReference type="InterPro" id="IPR003507">
    <property type="entry name" value="S66_fam"/>
</dbReference>
<dbReference type="Pfam" id="PF02016">
    <property type="entry name" value="Peptidase_S66"/>
    <property type="match status" value="1"/>
</dbReference>
<dbReference type="CDD" id="cd07062">
    <property type="entry name" value="Peptidase_S66_mccF_like"/>
    <property type="match status" value="1"/>
</dbReference>
<dbReference type="Proteomes" id="UP000284375">
    <property type="component" value="Unassembled WGS sequence"/>
</dbReference>
<dbReference type="EMBL" id="LJZO01000047">
    <property type="protein sequence ID" value="ROV90868.1"/>
    <property type="molecule type" value="Genomic_DNA"/>
</dbReference>
<dbReference type="InterPro" id="IPR027478">
    <property type="entry name" value="LdcA_N"/>
</dbReference>
<evidence type="ECO:0000256" key="2">
    <source>
        <dbReference type="ARBA" id="ARBA00022801"/>
    </source>
</evidence>
<dbReference type="Pfam" id="PF17676">
    <property type="entry name" value="Peptidase_S66C"/>
    <property type="match status" value="1"/>
</dbReference>
<dbReference type="OrthoDB" id="5186469at2759"/>
<sequence>MSPPDGVIPKALRPGGTVAFVSPSERLHESMPDPTARGRALFEANGYKVKTFWTHEDPSTTTVGSHIAVRKAELLAAFADPDVQAIVCMIGGHTMCELVPALLGDDAALAVLRANPKVVVGMSDITFLHWLLRAATGLRTFYGPTVIPELGEYPTAMGFTAENLFRAIAPAGQTPSPLGPVPRSREWRPRLPDFFFGDAASVVPSRYEPSPAWRWLRGGRAEGRVFGGCLSVVVRLGGLARLAPDWRGRIVFLETQSAEGSLEEGFRPARVRQALADLVAQGVFDRVAGLVLGRFFGYNTDAQRAEAERIVRETVLDNECVRNEAYGAFPVLMNVDIGHTSPMITLPMDALARLDSEKDEFSILEAGVRLDPEQAEAGVDRSGPISI</sequence>
<dbReference type="InterPro" id="IPR027461">
    <property type="entry name" value="Carboxypeptidase_A_C_sf"/>
</dbReference>
<keyword evidence="2" id="KW-0378">Hydrolase</keyword>
<evidence type="ECO:0000259" key="3">
    <source>
        <dbReference type="Pfam" id="PF02016"/>
    </source>
</evidence>
<evidence type="ECO:0008006" key="7">
    <source>
        <dbReference type="Google" id="ProtNLM"/>
    </source>
</evidence>
<dbReference type="SUPFAM" id="SSF52317">
    <property type="entry name" value="Class I glutamine amidotransferase-like"/>
    <property type="match status" value="1"/>
</dbReference>
<comment type="similarity">
    <text evidence="1">Belongs to the peptidase S66 family.</text>
</comment>
<name>A0A423VIP0_CYTCH</name>
<dbReference type="InterPro" id="IPR040449">
    <property type="entry name" value="Peptidase_S66_N"/>
</dbReference>
<comment type="caution">
    <text evidence="5">The sequence shown here is derived from an EMBL/GenBank/DDBJ whole genome shotgun (WGS) entry which is preliminary data.</text>
</comment>
<dbReference type="AlphaFoldDB" id="A0A423VIP0"/>
<protein>
    <recommendedName>
        <fullName evidence="7">LD-carboxypeptidase</fullName>
    </recommendedName>
</protein>
<accession>A0A423VIP0</accession>
<dbReference type="PANTHER" id="PTHR30237">
    <property type="entry name" value="MURAMOYLTETRAPEPTIDE CARBOXYPEPTIDASE"/>
    <property type="match status" value="1"/>
</dbReference>
<organism evidence="5 6">
    <name type="scientific">Cytospora chrysosperma</name>
    <name type="common">Cytospora canker fungus</name>
    <name type="synonym">Sphaeria chrysosperma</name>
    <dbReference type="NCBI Taxonomy" id="252740"/>
    <lineage>
        <taxon>Eukaryota</taxon>
        <taxon>Fungi</taxon>
        <taxon>Dikarya</taxon>
        <taxon>Ascomycota</taxon>
        <taxon>Pezizomycotina</taxon>
        <taxon>Sordariomycetes</taxon>
        <taxon>Sordariomycetidae</taxon>
        <taxon>Diaporthales</taxon>
        <taxon>Cytosporaceae</taxon>
        <taxon>Cytospora</taxon>
    </lineage>
</organism>